<evidence type="ECO:0000313" key="1">
    <source>
        <dbReference type="EMBL" id="KAF2423701.1"/>
    </source>
</evidence>
<dbReference type="Proteomes" id="UP000800235">
    <property type="component" value="Unassembled WGS sequence"/>
</dbReference>
<gene>
    <name evidence="1" type="ORF">EJ08DRAFT_652580</name>
</gene>
<sequence>MARNKRTTTVLLHSKPSLVNLPVELLEQITPYLSKRSFKNLRLTHSSIAAKTTYQFSKRCLPRLNAEFTSPNMKRMKKLLNRPTYPPQLQVFAIQENSKRFRLSPLDAADLISVLRNHNATLQEVILDGIVLHPGQWRSLFAEVKTIDKKCVFQISTPQEYDDRRPKGYFLLCLLLKNKNLGNMAPSPGMQWVGYIGNVGMKHMWDTVRMLSVLPGTYFGEEDAFYLALEQVRMKLKDTGAIDNEDICDRV</sequence>
<proteinExistence type="predicted"/>
<evidence type="ECO:0000313" key="2">
    <source>
        <dbReference type="Proteomes" id="UP000800235"/>
    </source>
</evidence>
<protein>
    <recommendedName>
        <fullName evidence="3">F-box domain-containing protein</fullName>
    </recommendedName>
</protein>
<organism evidence="1 2">
    <name type="scientific">Tothia fuscella</name>
    <dbReference type="NCBI Taxonomy" id="1048955"/>
    <lineage>
        <taxon>Eukaryota</taxon>
        <taxon>Fungi</taxon>
        <taxon>Dikarya</taxon>
        <taxon>Ascomycota</taxon>
        <taxon>Pezizomycotina</taxon>
        <taxon>Dothideomycetes</taxon>
        <taxon>Pleosporomycetidae</taxon>
        <taxon>Venturiales</taxon>
        <taxon>Cylindrosympodiaceae</taxon>
        <taxon>Tothia</taxon>
    </lineage>
</organism>
<keyword evidence="2" id="KW-1185">Reference proteome</keyword>
<evidence type="ECO:0008006" key="3">
    <source>
        <dbReference type="Google" id="ProtNLM"/>
    </source>
</evidence>
<name>A0A9P4NJF9_9PEZI</name>
<dbReference type="EMBL" id="MU007078">
    <property type="protein sequence ID" value="KAF2423701.1"/>
    <property type="molecule type" value="Genomic_DNA"/>
</dbReference>
<comment type="caution">
    <text evidence="1">The sequence shown here is derived from an EMBL/GenBank/DDBJ whole genome shotgun (WGS) entry which is preliminary data.</text>
</comment>
<accession>A0A9P4NJF9</accession>
<reference evidence="1" key="1">
    <citation type="journal article" date="2020" name="Stud. Mycol.">
        <title>101 Dothideomycetes genomes: a test case for predicting lifestyles and emergence of pathogens.</title>
        <authorList>
            <person name="Haridas S."/>
            <person name="Albert R."/>
            <person name="Binder M."/>
            <person name="Bloem J."/>
            <person name="Labutti K."/>
            <person name="Salamov A."/>
            <person name="Andreopoulos B."/>
            <person name="Baker S."/>
            <person name="Barry K."/>
            <person name="Bills G."/>
            <person name="Bluhm B."/>
            <person name="Cannon C."/>
            <person name="Castanera R."/>
            <person name="Culley D."/>
            <person name="Daum C."/>
            <person name="Ezra D."/>
            <person name="Gonzalez J."/>
            <person name="Henrissat B."/>
            <person name="Kuo A."/>
            <person name="Liang C."/>
            <person name="Lipzen A."/>
            <person name="Lutzoni F."/>
            <person name="Magnuson J."/>
            <person name="Mondo S."/>
            <person name="Nolan M."/>
            <person name="Ohm R."/>
            <person name="Pangilinan J."/>
            <person name="Park H.-J."/>
            <person name="Ramirez L."/>
            <person name="Alfaro M."/>
            <person name="Sun H."/>
            <person name="Tritt A."/>
            <person name="Yoshinaga Y."/>
            <person name="Zwiers L.-H."/>
            <person name="Turgeon B."/>
            <person name="Goodwin S."/>
            <person name="Spatafora J."/>
            <person name="Crous P."/>
            <person name="Grigoriev I."/>
        </authorList>
    </citation>
    <scope>NUCLEOTIDE SEQUENCE</scope>
    <source>
        <strain evidence="1">CBS 130266</strain>
    </source>
</reference>
<dbReference type="AlphaFoldDB" id="A0A9P4NJF9"/>